<keyword evidence="3" id="KW-0732">Signal</keyword>
<dbReference type="RefSeq" id="WP_345454747.1">
    <property type="nucleotide sequence ID" value="NZ_BAABKG010000001.1"/>
</dbReference>
<dbReference type="InterPro" id="IPR050300">
    <property type="entry name" value="GDXG_lipolytic_enzyme"/>
</dbReference>
<comment type="caution">
    <text evidence="5">The sequence shown here is derived from an EMBL/GenBank/DDBJ whole genome shotgun (WGS) entry which is preliminary data.</text>
</comment>
<dbReference type="EMBL" id="BAABKG010000001">
    <property type="protein sequence ID" value="GAA5143160.1"/>
    <property type="molecule type" value="Genomic_DNA"/>
</dbReference>
<dbReference type="PANTHER" id="PTHR48081">
    <property type="entry name" value="AB HYDROLASE SUPERFAMILY PROTEIN C4A8.06C"/>
    <property type="match status" value="1"/>
</dbReference>
<feature type="compositionally biased region" description="Low complexity" evidence="2">
    <location>
        <begin position="31"/>
        <end position="42"/>
    </location>
</feature>
<dbReference type="InterPro" id="IPR029058">
    <property type="entry name" value="AB_hydrolase_fold"/>
</dbReference>
<evidence type="ECO:0000313" key="6">
    <source>
        <dbReference type="Proteomes" id="UP001500221"/>
    </source>
</evidence>
<evidence type="ECO:0000259" key="4">
    <source>
        <dbReference type="Pfam" id="PF20434"/>
    </source>
</evidence>
<dbReference type="Gene3D" id="3.40.50.1820">
    <property type="entry name" value="alpha/beta hydrolase"/>
    <property type="match status" value="1"/>
</dbReference>
<reference evidence="6" key="1">
    <citation type="journal article" date="2019" name="Int. J. Syst. Evol. Microbiol.">
        <title>The Global Catalogue of Microorganisms (GCM) 10K type strain sequencing project: providing services to taxonomists for standard genome sequencing and annotation.</title>
        <authorList>
            <consortium name="The Broad Institute Genomics Platform"/>
            <consortium name="The Broad Institute Genome Sequencing Center for Infectious Disease"/>
            <person name="Wu L."/>
            <person name="Ma J."/>
        </authorList>
    </citation>
    <scope>NUCLEOTIDE SEQUENCE [LARGE SCALE GENOMIC DNA]</scope>
    <source>
        <strain evidence="6">JCM 18459</strain>
    </source>
</reference>
<protein>
    <submittedName>
        <fullName evidence="5">Alpha/beta hydrolase</fullName>
    </submittedName>
</protein>
<name>A0ABP9P9U2_9ACTN</name>
<evidence type="ECO:0000256" key="1">
    <source>
        <dbReference type="ARBA" id="ARBA00022801"/>
    </source>
</evidence>
<evidence type="ECO:0000313" key="5">
    <source>
        <dbReference type="EMBL" id="GAA5143160.1"/>
    </source>
</evidence>
<dbReference type="Proteomes" id="UP001500221">
    <property type="component" value="Unassembled WGS sequence"/>
</dbReference>
<keyword evidence="1 5" id="KW-0378">Hydrolase</keyword>
<proteinExistence type="predicted"/>
<dbReference type="GO" id="GO:0016787">
    <property type="term" value="F:hydrolase activity"/>
    <property type="evidence" value="ECO:0007669"/>
    <property type="project" value="UniProtKB-KW"/>
</dbReference>
<dbReference type="PANTHER" id="PTHR48081:SF33">
    <property type="entry name" value="KYNURENINE FORMAMIDASE"/>
    <property type="match status" value="1"/>
</dbReference>
<feature type="domain" description="BD-FAE-like" evidence="4">
    <location>
        <begin position="66"/>
        <end position="240"/>
    </location>
</feature>
<evidence type="ECO:0000256" key="2">
    <source>
        <dbReference type="SAM" id="MobiDB-lite"/>
    </source>
</evidence>
<feature type="chain" id="PRO_5046302393" evidence="3">
    <location>
        <begin position="20"/>
        <end position="282"/>
    </location>
</feature>
<organism evidence="5 6">
    <name type="scientific">Nocardioides marinquilinus</name>
    <dbReference type="NCBI Taxonomy" id="1210400"/>
    <lineage>
        <taxon>Bacteria</taxon>
        <taxon>Bacillati</taxon>
        <taxon>Actinomycetota</taxon>
        <taxon>Actinomycetes</taxon>
        <taxon>Propionibacteriales</taxon>
        <taxon>Nocardioidaceae</taxon>
        <taxon>Nocardioides</taxon>
    </lineage>
</organism>
<keyword evidence="6" id="KW-1185">Reference proteome</keyword>
<feature type="signal peptide" evidence="3">
    <location>
        <begin position="1"/>
        <end position="19"/>
    </location>
</feature>
<accession>A0ABP9P9U2</accession>
<dbReference type="PROSITE" id="PS51257">
    <property type="entry name" value="PROKAR_LIPOPROTEIN"/>
    <property type="match status" value="1"/>
</dbReference>
<gene>
    <name evidence="5" type="ORF">GCM10023340_07960</name>
</gene>
<dbReference type="SUPFAM" id="SSF53474">
    <property type="entry name" value="alpha/beta-Hydrolases"/>
    <property type="match status" value="1"/>
</dbReference>
<evidence type="ECO:0000256" key="3">
    <source>
        <dbReference type="SAM" id="SignalP"/>
    </source>
</evidence>
<dbReference type="InterPro" id="IPR049492">
    <property type="entry name" value="BD-FAE-like_dom"/>
</dbReference>
<sequence length="282" mass="28758">MTRLRRRGLLGLAGAVALAAAGCGEDDDVSEPGTETSSGTTDGPRRVTYGDDPSQFGELSLPAGDPRGVVVVIHGGFWSAAYGLDLGRPLAASLVEEGWAAWNLEYRRVGDGGGTPATFDDVAAGIDALAGLDLDLSTVVTVGHSAGGHLAVWAAGRQRYGWSDGGVAVTHAVSQAGVLDLVASERDGLGGGAAAALLGHVPAEGEDERYDPRQQVPLDVPVWCVHAGDDTTVPIAQSETYVAAATAAGATAELIEVDGGHFAVIDPTTPAWDAVLTLLDQI</sequence>
<feature type="region of interest" description="Disordered" evidence="2">
    <location>
        <begin position="23"/>
        <end position="52"/>
    </location>
</feature>
<dbReference type="Pfam" id="PF20434">
    <property type="entry name" value="BD-FAE"/>
    <property type="match status" value="1"/>
</dbReference>